<evidence type="ECO:0000313" key="11">
    <source>
        <dbReference type="EMBL" id="MBA4535912.1"/>
    </source>
</evidence>
<dbReference type="PROSITE" id="PS50110">
    <property type="entry name" value="RESPONSE_REGULATORY"/>
    <property type="match status" value="1"/>
</dbReference>
<accession>A0A6B3VVB3</accession>
<gene>
    <name evidence="12" type="ORF">G4D64_01835</name>
    <name evidence="11" type="ORF">H1Z61_01840</name>
</gene>
<dbReference type="RefSeq" id="WP_163239523.1">
    <property type="nucleotide sequence ID" value="NZ_CP082780.1"/>
</dbReference>
<organism evidence="12 13">
    <name type="scientific">Bacillus aquiflavi</name>
    <dbReference type="NCBI Taxonomy" id="2672567"/>
    <lineage>
        <taxon>Bacteria</taxon>
        <taxon>Bacillati</taxon>
        <taxon>Bacillota</taxon>
        <taxon>Bacilli</taxon>
        <taxon>Bacillales</taxon>
        <taxon>Bacillaceae</taxon>
        <taxon>Bacillus</taxon>
    </lineage>
</organism>
<dbReference type="Pfam" id="PF00486">
    <property type="entry name" value="Trans_reg_C"/>
    <property type="match status" value="1"/>
</dbReference>
<dbReference type="Pfam" id="PF00072">
    <property type="entry name" value="Response_reg"/>
    <property type="match status" value="1"/>
</dbReference>
<evidence type="ECO:0000256" key="3">
    <source>
        <dbReference type="ARBA" id="ARBA00023012"/>
    </source>
</evidence>
<dbReference type="SMART" id="SM00862">
    <property type="entry name" value="Trans_reg_C"/>
    <property type="match status" value="1"/>
</dbReference>
<dbReference type="EMBL" id="JAAIWN010000002">
    <property type="protein sequence ID" value="NEY80287.1"/>
    <property type="molecule type" value="Genomic_DNA"/>
</dbReference>
<dbReference type="SUPFAM" id="SSF52172">
    <property type="entry name" value="CheY-like"/>
    <property type="match status" value="1"/>
</dbReference>
<dbReference type="GO" id="GO:0000156">
    <property type="term" value="F:phosphorelay response regulator activity"/>
    <property type="evidence" value="ECO:0007669"/>
    <property type="project" value="TreeGrafter"/>
</dbReference>
<dbReference type="CDD" id="cd17574">
    <property type="entry name" value="REC_OmpR"/>
    <property type="match status" value="1"/>
</dbReference>
<dbReference type="Gene3D" id="6.10.250.690">
    <property type="match status" value="1"/>
</dbReference>
<dbReference type="CDD" id="cd00383">
    <property type="entry name" value="trans_reg_C"/>
    <property type="match status" value="1"/>
</dbReference>
<dbReference type="Proteomes" id="UP000472971">
    <property type="component" value="Unassembled WGS sequence"/>
</dbReference>
<dbReference type="Proteomes" id="UP000570010">
    <property type="component" value="Unassembled WGS sequence"/>
</dbReference>
<dbReference type="GO" id="GO:0032993">
    <property type="term" value="C:protein-DNA complex"/>
    <property type="evidence" value="ECO:0007669"/>
    <property type="project" value="TreeGrafter"/>
</dbReference>
<keyword evidence="4" id="KW-0805">Transcription regulation</keyword>
<dbReference type="GO" id="GO:0000976">
    <property type="term" value="F:transcription cis-regulatory region binding"/>
    <property type="evidence" value="ECO:0007669"/>
    <property type="project" value="TreeGrafter"/>
</dbReference>
<keyword evidence="3" id="KW-0902">Two-component regulatory system</keyword>
<reference evidence="12 13" key="1">
    <citation type="submission" date="2020-02" db="EMBL/GenBank/DDBJ databases">
        <title>Bacillus aquiflavi sp. nov., isolated from yellow water of strong flavor Chinese baijiu in Yibin region of China.</title>
        <authorList>
            <person name="Xie J."/>
        </authorList>
    </citation>
    <scope>NUCLEOTIDE SEQUENCE [LARGE SCALE GENOMIC DNA]</scope>
    <source>
        <strain evidence="12 13">3H-10</strain>
    </source>
</reference>
<feature type="domain" description="OmpR/PhoB-type" evidence="10">
    <location>
        <begin position="123"/>
        <end position="223"/>
    </location>
</feature>
<evidence type="ECO:0000259" key="10">
    <source>
        <dbReference type="PROSITE" id="PS51755"/>
    </source>
</evidence>
<comment type="subcellular location">
    <subcellularLocation>
        <location evidence="1">Cytoplasm</location>
    </subcellularLocation>
</comment>
<evidence type="ECO:0000256" key="7">
    <source>
        <dbReference type="PROSITE-ProRule" id="PRU00169"/>
    </source>
</evidence>
<evidence type="ECO:0000259" key="9">
    <source>
        <dbReference type="PROSITE" id="PS50110"/>
    </source>
</evidence>
<dbReference type="PANTHER" id="PTHR48111">
    <property type="entry name" value="REGULATOR OF RPOS"/>
    <property type="match status" value="1"/>
</dbReference>
<reference evidence="11 14" key="2">
    <citation type="submission" date="2020-07" db="EMBL/GenBank/DDBJ databases">
        <authorList>
            <person name="Feng H."/>
        </authorList>
    </citation>
    <scope>NUCLEOTIDE SEQUENCE [LARGE SCALE GENOMIC DNA]</scope>
    <source>
        <strain evidence="11">S-12</strain>
        <strain evidence="14">s-12</strain>
    </source>
</reference>
<dbReference type="Gene3D" id="1.10.10.10">
    <property type="entry name" value="Winged helix-like DNA-binding domain superfamily/Winged helix DNA-binding domain"/>
    <property type="match status" value="1"/>
</dbReference>
<keyword evidence="2 7" id="KW-0597">Phosphoprotein</keyword>
<feature type="domain" description="Response regulatory" evidence="9">
    <location>
        <begin position="3"/>
        <end position="116"/>
    </location>
</feature>
<keyword evidence="5 8" id="KW-0238">DNA-binding</keyword>
<evidence type="ECO:0000256" key="5">
    <source>
        <dbReference type="ARBA" id="ARBA00023125"/>
    </source>
</evidence>
<dbReference type="InterPro" id="IPR036388">
    <property type="entry name" value="WH-like_DNA-bd_sf"/>
</dbReference>
<dbReference type="PANTHER" id="PTHR48111:SF73">
    <property type="entry name" value="ALKALINE PHOSPHATASE SYNTHESIS TRANSCRIPTIONAL REGULATORY PROTEIN PHOP"/>
    <property type="match status" value="1"/>
</dbReference>
<dbReference type="InterPro" id="IPR001867">
    <property type="entry name" value="OmpR/PhoB-type_DNA-bd"/>
</dbReference>
<keyword evidence="6" id="KW-0804">Transcription</keyword>
<dbReference type="InterPro" id="IPR001789">
    <property type="entry name" value="Sig_transdc_resp-reg_receiver"/>
</dbReference>
<keyword evidence="13" id="KW-1185">Reference proteome</keyword>
<name>A0A6B3VVB3_9BACI</name>
<dbReference type="InterPro" id="IPR039420">
    <property type="entry name" value="WalR-like"/>
</dbReference>
<dbReference type="FunFam" id="1.10.10.10:FF:000018">
    <property type="entry name" value="DNA-binding response regulator ResD"/>
    <property type="match status" value="1"/>
</dbReference>
<protein>
    <submittedName>
        <fullName evidence="12">Response regulator transcription factor</fullName>
    </submittedName>
</protein>
<comment type="caution">
    <text evidence="12">The sequence shown here is derived from an EMBL/GenBank/DDBJ whole genome shotgun (WGS) entry which is preliminary data.</text>
</comment>
<evidence type="ECO:0000313" key="12">
    <source>
        <dbReference type="EMBL" id="NEY80287.1"/>
    </source>
</evidence>
<dbReference type="GO" id="GO:0006355">
    <property type="term" value="P:regulation of DNA-templated transcription"/>
    <property type="evidence" value="ECO:0007669"/>
    <property type="project" value="InterPro"/>
</dbReference>
<evidence type="ECO:0000313" key="14">
    <source>
        <dbReference type="Proteomes" id="UP000570010"/>
    </source>
</evidence>
<dbReference type="GO" id="GO:0005829">
    <property type="term" value="C:cytosol"/>
    <property type="evidence" value="ECO:0007669"/>
    <property type="project" value="TreeGrafter"/>
</dbReference>
<dbReference type="AlphaFoldDB" id="A0A6B3VVB3"/>
<evidence type="ECO:0000256" key="4">
    <source>
        <dbReference type="ARBA" id="ARBA00023015"/>
    </source>
</evidence>
<dbReference type="InterPro" id="IPR011006">
    <property type="entry name" value="CheY-like_superfamily"/>
</dbReference>
<dbReference type="EMBL" id="JACEIO010000002">
    <property type="protein sequence ID" value="MBA4535912.1"/>
    <property type="molecule type" value="Genomic_DNA"/>
</dbReference>
<feature type="modified residue" description="4-aspartylphosphate" evidence="7">
    <location>
        <position position="52"/>
    </location>
</feature>
<evidence type="ECO:0000256" key="8">
    <source>
        <dbReference type="PROSITE-ProRule" id="PRU01091"/>
    </source>
</evidence>
<dbReference type="SMART" id="SM00448">
    <property type="entry name" value="REC"/>
    <property type="match status" value="1"/>
</dbReference>
<evidence type="ECO:0000313" key="13">
    <source>
        <dbReference type="Proteomes" id="UP000472971"/>
    </source>
</evidence>
<evidence type="ECO:0000256" key="1">
    <source>
        <dbReference type="ARBA" id="ARBA00004496"/>
    </source>
</evidence>
<feature type="DNA-binding region" description="OmpR/PhoB-type" evidence="8">
    <location>
        <begin position="123"/>
        <end position="223"/>
    </location>
</feature>
<evidence type="ECO:0000256" key="6">
    <source>
        <dbReference type="ARBA" id="ARBA00023163"/>
    </source>
</evidence>
<evidence type="ECO:0000256" key="2">
    <source>
        <dbReference type="ARBA" id="ARBA00022553"/>
    </source>
</evidence>
<dbReference type="Gene3D" id="3.40.50.2300">
    <property type="match status" value="1"/>
</dbReference>
<sequence length="225" mass="26170">MKKLLLIDDEVRMLDLLSLYLTPYGYHCIKKSSALEAISYLHDQHVDLVLLDVMMPEMNGWEACIEIRQFSDVPIIILTARSEKVDVVKGLKIGADDYVAKPFDEDELLARIDAVLRRKKQSDKIIHFNGLNLNEEAFELHYNDQLILLTPKEFALISLFLKNENKVFTREHLLSSIWGYAVNTEDRTVDSHLRNLREKLRKSGFPIERHLTTVWGIGYKWVTDK</sequence>
<dbReference type="PROSITE" id="PS51755">
    <property type="entry name" value="OMPR_PHOB"/>
    <property type="match status" value="1"/>
</dbReference>
<proteinExistence type="predicted"/>